<evidence type="ECO:0000256" key="1">
    <source>
        <dbReference type="ARBA" id="ARBA00004383"/>
    </source>
</evidence>
<gene>
    <name evidence="13" type="ORF">NX784_06300</name>
</gene>
<keyword evidence="14" id="KW-1185">Reference proteome</keyword>
<feature type="compositionally biased region" description="Gly residues" evidence="11">
    <location>
        <begin position="106"/>
        <end position="117"/>
    </location>
</feature>
<evidence type="ECO:0000256" key="5">
    <source>
        <dbReference type="ARBA" id="ARBA00022519"/>
    </source>
</evidence>
<keyword evidence="5 10" id="KW-0997">Cell inner membrane</keyword>
<reference evidence="13 14" key="1">
    <citation type="submission" date="2022-08" db="EMBL/GenBank/DDBJ databases">
        <title>Reclassification of Massilia species as members of the genera Telluria, Duganella, Pseudoduganella, Mokoshia gen. nov. and Zemynaea gen. nov. using orthogonal and non-orthogonal genome-based approaches.</title>
        <authorList>
            <person name="Bowman J.P."/>
        </authorList>
    </citation>
    <scope>NUCLEOTIDE SEQUENCE [LARGE SCALE GENOMIC DNA]</scope>
    <source>
        <strain evidence="13 14">JCM 31316</strain>
    </source>
</reference>
<feature type="domain" description="TonB C-terminal" evidence="12">
    <location>
        <begin position="123"/>
        <end position="213"/>
    </location>
</feature>
<feature type="compositionally biased region" description="Basic residues" evidence="11">
    <location>
        <begin position="51"/>
        <end position="61"/>
    </location>
</feature>
<name>A0ABT1ZMQ1_9BURK</name>
<dbReference type="InterPro" id="IPR051045">
    <property type="entry name" value="TonB-dependent_transducer"/>
</dbReference>
<keyword evidence="6" id="KW-0812">Transmembrane</keyword>
<evidence type="ECO:0000313" key="13">
    <source>
        <dbReference type="EMBL" id="MCS0581198.1"/>
    </source>
</evidence>
<comment type="caution">
    <text evidence="13">The sequence shown here is derived from an EMBL/GenBank/DDBJ whole genome shotgun (WGS) entry which is preliminary data.</text>
</comment>
<evidence type="ECO:0000256" key="10">
    <source>
        <dbReference type="RuleBase" id="RU362123"/>
    </source>
</evidence>
<feature type="compositionally biased region" description="Pro residues" evidence="11">
    <location>
        <begin position="38"/>
        <end position="50"/>
    </location>
</feature>
<evidence type="ECO:0000259" key="12">
    <source>
        <dbReference type="PROSITE" id="PS52015"/>
    </source>
</evidence>
<dbReference type="EMBL" id="JANUGW010000004">
    <property type="protein sequence ID" value="MCS0581198.1"/>
    <property type="molecule type" value="Genomic_DNA"/>
</dbReference>
<dbReference type="Pfam" id="PF03544">
    <property type="entry name" value="TonB_C"/>
    <property type="match status" value="1"/>
</dbReference>
<dbReference type="InterPro" id="IPR037682">
    <property type="entry name" value="TonB_C"/>
</dbReference>
<dbReference type="NCBIfam" id="TIGR01352">
    <property type="entry name" value="tonB_Cterm"/>
    <property type="match status" value="1"/>
</dbReference>
<organism evidence="13 14">
    <name type="scientific">Massilia pinisoli</name>
    <dbReference type="NCBI Taxonomy" id="1772194"/>
    <lineage>
        <taxon>Bacteria</taxon>
        <taxon>Pseudomonadati</taxon>
        <taxon>Pseudomonadota</taxon>
        <taxon>Betaproteobacteria</taxon>
        <taxon>Burkholderiales</taxon>
        <taxon>Oxalobacteraceae</taxon>
        <taxon>Telluria group</taxon>
        <taxon>Massilia</taxon>
    </lineage>
</organism>
<feature type="region of interest" description="Disordered" evidence="11">
    <location>
        <begin position="36"/>
        <end position="75"/>
    </location>
</feature>
<dbReference type="SUPFAM" id="SSF74653">
    <property type="entry name" value="TolA/TonB C-terminal domain"/>
    <property type="match status" value="1"/>
</dbReference>
<dbReference type="InterPro" id="IPR006260">
    <property type="entry name" value="TonB/TolA_C"/>
</dbReference>
<dbReference type="PRINTS" id="PR01374">
    <property type="entry name" value="TONBPROTEIN"/>
</dbReference>
<evidence type="ECO:0000256" key="3">
    <source>
        <dbReference type="ARBA" id="ARBA00022448"/>
    </source>
</evidence>
<dbReference type="PANTHER" id="PTHR33446">
    <property type="entry name" value="PROTEIN TONB-RELATED"/>
    <property type="match status" value="1"/>
</dbReference>
<comment type="similarity">
    <text evidence="2 10">Belongs to the TonB family.</text>
</comment>
<evidence type="ECO:0000256" key="9">
    <source>
        <dbReference type="ARBA" id="ARBA00023136"/>
    </source>
</evidence>
<keyword evidence="8" id="KW-1133">Transmembrane helix</keyword>
<evidence type="ECO:0000256" key="11">
    <source>
        <dbReference type="SAM" id="MobiDB-lite"/>
    </source>
</evidence>
<keyword evidence="10" id="KW-0735">Signal-anchor</keyword>
<feature type="region of interest" description="Disordered" evidence="11">
    <location>
        <begin position="95"/>
        <end position="117"/>
    </location>
</feature>
<accession>A0ABT1ZMQ1</accession>
<dbReference type="PANTHER" id="PTHR33446:SF2">
    <property type="entry name" value="PROTEIN TONB"/>
    <property type="match status" value="1"/>
</dbReference>
<proteinExistence type="inferred from homology"/>
<evidence type="ECO:0000256" key="6">
    <source>
        <dbReference type="ARBA" id="ARBA00022692"/>
    </source>
</evidence>
<comment type="subcellular location">
    <subcellularLocation>
        <location evidence="1 10">Cell inner membrane</location>
        <topology evidence="1 10">Single-pass membrane protein</topology>
        <orientation evidence="1 10">Periplasmic side</orientation>
    </subcellularLocation>
</comment>
<evidence type="ECO:0000256" key="8">
    <source>
        <dbReference type="ARBA" id="ARBA00022989"/>
    </source>
</evidence>
<keyword evidence="7 10" id="KW-0653">Protein transport</keyword>
<dbReference type="Proteomes" id="UP001204151">
    <property type="component" value="Unassembled WGS sequence"/>
</dbReference>
<keyword evidence="3 10" id="KW-0813">Transport</keyword>
<comment type="function">
    <text evidence="10">Interacts with outer membrane receptor proteins that carry out high-affinity binding and energy dependent uptake into the periplasmic space of specific substrates. It could act to transduce energy from the cytoplasmic membrane to specific energy-requiring processes in the outer membrane, resulting in the release into the periplasm of ligands bound by these outer membrane proteins.</text>
</comment>
<sequence length="213" mass="22880">MVVALHALVLFIFMSSDRITRSRPPQTVMLLALVPPEIVKPPPPPPPPPPRPRRHERKPRPPAREAAAPPLHDIEVVPRTEVVPTIVDNAMPVEVAGGKPDSTGTTGAGDVGAGTGGGGASVRVRAVLDPANCERPRLPWSAEQRKLTGHVILAVLIDVDGKVTDARVARSSGQPILDETALKSARRCHFVAATVDKAPVPSWELFRFSWMND</sequence>
<protein>
    <recommendedName>
        <fullName evidence="10">Protein TonB</fullName>
    </recommendedName>
</protein>
<dbReference type="Gene3D" id="3.30.1150.10">
    <property type="match status" value="1"/>
</dbReference>
<keyword evidence="9" id="KW-0472">Membrane</keyword>
<dbReference type="PROSITE" id="PS52015">
    <property type="entry name" value="TONB_CTD"/>
    <property type="match status" value="1"/>
</dbReference>
<dbReference type="InterPro" id="IPR003538">
    <property type="entry name" value="TonB"/>
</dbReference>
<keyword evidence="4 10" id="KW-1003">Cell membrane</keyword>
<evidence type="ECO:0000256" key="7">
    <source>
        <dbReference type="ARBA" id="ARBA00022927"/>
    </source>
</evidence>
<dbReference type="RefSeq" id="WP_258815816.1">
    <property type="nucleotide sequence ID" value="NZ_JANUGW010000004.1"/>
</dbReference>
<evidence type="ECO:0000256" key="2">
    <source>
        <dbReference type="ARBA" id="ARBA00006555"/>
    </source>
</evidence>
<evidence type="ECO:0000313" key="14">
    <source>
        <dbReference type="Proteomes" id="UP001204151"/>
    </source>
</evidence>
<evidence type="ECO:0000256" key="4">
    <source>
        <dbReference type="ARBA" id="ARBA00022475"/>
    </source>
</evidence>